<protein>
    <recommendedName>
        <fullName evidence="8">Protein EARLY HEADING DATE 2</fullName>
    </recommendedName>
    <alternativeName>
        <fullName evidence="9">Protein RICE INDETERMINATE 1</fullName>
    </alternativeName>
</protein>
<keyword evidence="12" id="KW-0812">Transmembrane</keyword>
<evidence type="ECO:0000256" key="11">
    <source>
        <dbReference type="SAM" id="MobiDB-lite"/>
    </source>
</evidence>
<dbReference type="GO" id="GO:0008270">
    <property type="term" value="F:zinc ion binding"/>
    <property type="evidence" value="ECO:0007669"/>
    <property type="project" value="UniProtKB-KW"/>
</dbReference>
<evidence type="ECO:0000256" key="1">
    <source>
        <dbReference type="ARBA" id="ARBA00022723"/>
    </source>
</evidence>
<evidence type="ECO:0000256" key="2">
    <source>
        <dbReference type="ARBA" id="ARBA00022737"/>
    </source>
</evidence>
<evidence type="ECO:0000256" key="3">
    <source>
        <dbReference type="ARBA" id="ARBA00022771"/>
    </source>
</evidence>
<sequence length="464" mass="51071">MQSNLTTELASPNQQSSSSASPPPNPAAAKKKRSLPGNPDPDGEVVALSPKSLMATNRFVCEVCHKGFQREQNLQLHRRGHNLPWKLSKQRPTPRKKVYVCPEASCVHHHPSRALGDLTGIKKHFSRKHGEKKHKCYKCSKKYAVHSDWKAHSKTCGTKEYKCDCGTIFSRRDSFITHRAFCDALAEESAKAIPQAQSNPYPLLLPNNCTPSFDHQQQHFSSSSSITPEMNIPPSPWLPTSASIDHTSTAEPMYPHKIENPSPLPLRLAGYQASASPHLSATALLQKATQMGATMSRPADQNGQIMPAAHSTSNSIGFSHGSTTTTAPPHTLREVMMMMMAGSTSNREQDFVTTTTSASVVNAVRRKDQEGGGDGLTRDFLGPRAFSHKDILSMASSAGLPNCMTTTTSSSFQQCQQNNSKPWHDMRSYHHENMMLVVSSIQSTVSGFVFLYNSLLYILFHISN</sequence>
<dbReference type="Pfam" id="PF22995">
    <property type="entry name" value="C2CH-3rd_BIRD-IDD"/>
    <property type="match status" value="1"/>
</dbReference>
<comment type="caution">
    <text evidence="14">The sequence shown here is derived from an EMBL/GenBank/DDBJ whole genome shotgun (WGS) entry which is preliminary data.</text>
</comment>
<reference evidence="14" key="2">
    <citation type="submission" date="2023-04" db="EMBL/GenBank/DDBJ databases">
        <authorList>
            <person name="Bruccoleri R.E."/>
            <person name="Oakeley E.J."/>
            <person name="Faust A.-M."/>
            <person name="Dessus-Babus S."/>
            <person name="Altorfer M."/>
            <person name="Burckhardt D."/>
            <person name="Oertli M."/>
            <person name="Naumann U."/>
            <person name="Petersen F."/>
            <person name="Wong J."/>
        </authorList>
    </citation>
    <scope>NUCLEOTIDE SEQUENCE</scope>
    <source>
        <strain evidence="14">GSM-AAB239-AS_SAM_17_03QT</strain>
        <tissue evidence="14">Leaf</tissue>
    </source>
</reference>
<keyword evidence="3 10" id="KW-0863">Zinc-finger</keyword>
<keyword evidence="2" id="KW-0677">Repeat</keyword>
<keyword evidence="6" id="KW-0804">Transcription</keyword>
<evidence type="ECO:0000256" key="8">
    <source>
        <dbReference type="ARBA" id="ARBA00072973"/>
    </source>
</evidence>
<dbReference type="FunFam" id="3.30.160.60:FF:000131">
    <property type="entry name" value="protein indeterminate-domain 5, chloroplastic-like"/>
    <property type="match status" value="1"/>
</dbReference>
<evidence type="ECO:0000313" key="14">
    <source>
        <dbReference type="EMBL" id="KAJ6813659.1"/>
    </source>
</evidence>
<evidence type="ECO:0000313" key="15">
    <source>
        <dbReference type="Proteomes" id="UP001140949"/>
    </source>
</evidence>
<dbReference type="Pfam" id="PF22996">
    <property type="entry name" value="C2H2-2nd_BIRD-IDD"/>
    <property type="match status" value="1"/>
</dbReference>
<evidence type="ECO:0000256" key="12">
    <source>
        <dbReference type="SAM" id="Phobius"/>
    </source>
</evidence>
<evidence type="ECO:0000259" key="13">
    <source>
        <dbReference type="PROSITE" id="PS50157"/>
    </source>
</evidence>
<keyword evidence="12" id="KW-1133">Transmembrane helix</keyword>
<accession>A0AAX6FBQ7</accession>
<evidence type="ECO:0000256" key="5">
    <source>
        <dbReference type="ARBA" id="ARBA00023015"/>
    </source>
</evidence>
<keyword evidence="5" id="KW-0805">Transcription regulation</keyword>
<dbReference type="InterPro" id="IPR031140">
    <property type="entry name" value="IDD1-16"/>
</dbReference>
<dbReference type="Proteomes" id="UP001140949">
    <property type="component" value="Unassembled WGS sequence"/>
</dbReference>
<dbReference type="GO" id="GO:0005634">
    <property type="term" value="C:nucleus"/>
    <property type="evidence" value="ECO:0007669"/>
    <property type="project" value="TreeGrafter"/>
</dbReference>
<dbReference type="EMBL" id="JANAVB010030220">
    <property type="protein sequence ID" value="KAJ6813659.1"/>
    <property type="molecule type" value="Genomic_DNA"/>
</dbReference>
<dbReference type="PANTHER" id="PTHR10593:SF236">
    <property type="entry name" value="PROTEIN INDETERMINATE-DOMAIN 11"/>
    <property type="match status" value="1"/>
</dbReference>
<evidence type="ECO:0000256" key="10">
    <source>
        <dbReference type="PROSITE-ProRule" id="PRU00042"/>
    </source>
</evidence>
<dbReference type="InterPro" id="IPR055185">
    <property type="entry name" value="C2CH-4th_BIRD-IDD"/>
</dbReference>
<evidence type="ECO:0000256" key="6">
    <source>
        <dbReference type="ARBA" id="ARBA00023163"/>
    </source>
</evidence>
<feature type="domain" description="C2H2-type" evidence="13">
    <location>
        <begin position="59"/>
        <end position="81"/>
    </location>
</feature>
<feature type="region of interest" description="Disordered" evidence="11">
    <location>
        <begin position="1"/>
        <end position="45"/>
    </location>
</feature>
<feature type="transmembrane region" description="Helical" evidence="12">
    <location>
        <begin position="434"/>
        <end position="460"/>
    </location>
</feature>
<dbReference type="PROSITE" id="PS00028">
    <property type="entry name" value="ZINC_FINGER_C2H2_1"/>
    <property type="match status" value="1"/>
</dbReference>
<evidence type="ECO:0000256" key="7">
    <source>
        <dbReference type="ARBA" id="ARBA00059785"/>
    </source>
</evidence>
<evidence type="ECO:0000256" key="9">
    <source>
        <dbReference type="ARBA" id="ARBA00083437"/>
    </source>
</evidence>
<dbReference type="SMART" id="SM00355">
    <property type="entry name" value="ZnF_C2H2"/>
    <property type="match status" value="2"/>
</dbReference>
<reference evidence="14" key="1">
    <citation type="journal article" date="2023" name="GigaByte">
        <title>Genome assembly of the bearded iris, Iris pallida Lam.</title>
        <authorList>
            <person name="Bruccoleri R.E."/>
            <person name="Oakeley E.J."/>
            <person name="Faust A.M.E."/>
            <person name="Altorfer M."/>
            <person name="Dessus-Babus S."/>
            <person name="Burckhardt D."/>
            <person name="Oertli M."/>
            <person name="Naumann U."/>
            <person name="Petersen F."/>
            <person name="Wong J."/>
        </authorList>
    </citation>
    <scope>NUCLEOTIDE SEQUENCE</scope>
    <source>
        <strain evidence="14">GSM-AAB239-AS_SAM_17_03QT</strain>
    </source>
</reference>
<keyword evidence="1" id="KW-0479">Metal-binding</keyword>
<comment type="function">
    <text evidence="7">Transcription activator that acts as a flowering master switch in both long and short days, independently of the circadian clock. Promotes flowering upstream of HD1 by up-regulating FTL1, FTL4, FTL5, FTL6, EHD1, HD3A and RFT1. Seems to repress FTL11 expression. May recognize the consensus motif 5'-TTTGTCGTAAT-3' in target gene promoters.</text>
</comment>
<proteinExistence type="predicted"/>
<organism evidence="14 15">
    <name type="scientific">Iris pallida</name>
    <name type="common">Sweet iris</name>
    <dbReference type="NCBI Taxonomy" id="29817"/>
    <lineage>
        <taxon>Eukaryota</taxon>
        <taxon>Viridiplantae</taxon>
        <taxon>Streptophyta</taxon>
        <taxon>Embryophyta</taxon>
        <taxon>Tracheophyta</taxon>
        <taxon>Spermatophyta</taxon>
        <taxon>Magnoliopsida</taxon>
        <taxon>Liliopsida</taxon>
        <taxon>Asparagales</taxon>
        <taxon>Iridaceae</taxon>
        <taxon>Iridoideae</taxon>
        <taxon>Irideae</taxon>
        <taxon>Iris</taxon>
    </lineage>
</organism>
<dbReference type="AlphaFoldDB" id="A0AAX6FBQ7"/>
<keyword evidence="15" id="KW-1185">Reference proteome</keyword>
<dbReference type="FunFam" id="3.30.160.60:FF:000554">
    <property type="entry name" value="protein indeterminate-domain 12-like"/>
    <property type="match status" value="1"/>
</dbReference>
<dbReference type="InterPro" id="IPR013087">
    <property type="entry name" value="Znf_C2H2_type"/>
</dbReference>
<feature type="compositionally biased region" description="Low complexity" evidence="11">
    <location>
        <begin position="10"/>
        <end position="20"/>
    </location>
</feature>
<dbReference type="PANTHER" id="PTHR10593">
    <property type="entry name" value="SERINE/THREONINE-PROTEIN KINASE RIO"/>
    <property type="match status" value="1"/>
</dbReference>
<dbReference type="InterPro" id="IPR055186">
    <property type="entry name" value="C2H2-2nd_BIRD-IDD"/>
</dbReference>
<name>A0AAX6FBQ7_IRIPA</name>
<dbReference type="GO" id="GO:0003700">
    <property type="term" value="F:DNA-binding transcription factor activity"/>
    <property type="evidence" value="ECO:0007669"/>
    <property type="project" value="TreeGrafter"/>
</dbReference>
<gene>
    <name evidence="14" type="ORF">M6B38_142555</name>
</gene>
<dbReference type="InterPro" id="IPR055187">
    <property type="entry name" value="C2CH-3rd_BIRD-IDD"/>
</dbReference>
<dbReference type="Pfam" id="PF12874">
    <property type="entry name" value="zf-met"/>
    <property type="match status" value="1"/>
</dbReference>
<evidence type="ECO:0000256" key="4">
    <source>
        <dbReference type="ARBA" id="ARBA00022833"/>
    </source>
</evidence>
<dbReference type="Pfam" id="PF22992">
    <property type="entry name" value="C2CH-4th_BIRD-IDD"/>
    <property type="match status" value="1"/>
</dbReference>
<keyword evidence="12" id="KW-0472">Membrane</keyword>
<keyword evidence="4" id="KW-0862">Zinc</keyword>
<dbReference type="Gene3D" id="3.30.160.60">
    <property type="entry name" value="Classic Zinc Finger"/>
    <property type="match status" value="2"/>
</dbReference>
<dbReference type="PROSITE" id="PS50157">
    <property type="entry name" value="ZINC_FINGER_C2H2_2"/>
    <property type="match status" value="1"/>
</dbReference>